<organism evidence="2 3">
    <name type="scientific">Vermiconidia calcicola</name>
    <dbReference type="NCBI Taxonomy" id="1690605"/>
    <lineage>
        <taxon>Eukaryota</taxon>
        <taxon>Fungi</taxon>
        <taxon>Dikarya</taxon>
        <taxon>Ascomycota</taxon>
        <taxon>Pezizomycotina</taxon>
        <taxon>Dothideomycetes</taxon>
        <taxon>Dothideomycetidae</taxon>
        <taxon>Mycosphaerellales</taxon>
        <taxon>Extremaceae</taxon>
        <taxon>Vermiconidia</taxon>
    </lineage>
</organism>
<name>A0AAV9QR42_9PEZI</name>
<dbReference type="InterPro" id="IPR051540">
    <property type="entry name" value="S-2-haloacid_dehalogenase"/>
</dbReference>
<dbReference type="InterPro" id="IPR036412">
    <property type="entry name" value="HAD-like_sf"/>
</dbReference>
<keyword evidence="3" id="KW-1185">Reference proteome</keyword>
<dbReference type="Gene3D" id="1.10.150.750">
    <property type="match status" value="1"/>
</dbReference>
<evidence type="ECO:0000256" key="1">
    <source>
        <dbReference type="ARBA" id="ARBA00022801"/>
    </source>
</evidence>
<dbReference type="AlphaFoldDB" id="A0AAV9QR42"/>
<comment type="caution">
    <text evidence="2">The sequence shown here is derived from an EMBL/GenBank/DDBJ whole genome shotgun (WGS) entry which is preliminary data.</text>
</comment>
<dbReference type="SUPFAM" id="SSF56784">
    <property type="entry name" value="HAD-like"/>
    <property type="match status" value="1"/>
</dbReference>
<gene>
    <name evidence="2" type="ORF">LTR25_000905</name>
</gene>
<dbReference type="PANTHER" id="PTHR43316">
    <property type="entry name" value="HYDROLASE, HALOACID DELAHOGENASE-RELATED"/>
    <property type="match status" value="1"/>
</dbReference>
<evidence type="ECO:0000313" key="3">
    <source>
        <dbReference type="Proteomes" id="UP001345827"/>
    </source>
</evidence>
<accession>A0AAV9QR42</accession>
<protein>
    <recommendedName>
        <fullName evidence="4">Haloacid dehalogenase, type II</fullName>
    </recommendedName>
</protein>
<evidence type="ECO:0008006" key="4">
    <source>
        <dbReference type="Google" id="ProtNLM"/>
    </source>
</evidence>
<dbReference type="GO" id="GO:0016787">
    <property type="term" value="F:hydrolase activity"/>
    <property type="evidence" value="ECO:0007669"/>
    <property type="project" value="UniProtKB-KW"/>
</dbReference>
<reference evidence="2 3" key="1">
    <citation type="submission" date="2023-06" db="EMBL/GenBank/DDBJ databases">
        <title>Black Yeasts Isolated from many extreme environments.</title>
        <authorList>
            <person name="Coleine C."/>
            <person name="Stajich J.E."/>
            <person name="Selbmann L."/>
        </authorList>
    </citation>
    <scope>NUCLEOTIDE SEQUENCE [LARGE SCALE GENOMIC DNA]</scope>
    <source>
        <strain evidence="2 3">CCFEE 5887</strain>
    </source>
</reference>
<dbReference type="InterPro" id="IPR023214">
    <property type="entry name" value="HAD_sf"/>
</dbReference>
<evidence type="ECO:0000313" key="2">
    <source>
        <dbReference type="EMBL" id="KAK5545895.1"/>
    </source>
</evidence>
<proteinExistence type="predicted"/>
<keyword evidence="1" id="KW-0378">Hydrolase</keyword>
<dbReference type="EMBL" id="JAXLQG010000001">
    <property type="protein sequence ID" value="KAK5545895.1"/>
    <property type="molecule type" value="Genomic_DNA"/>
</dbReference>
<sequence length="283" mass="31398">MSDELPMPEPTVPRRPFSSFKVITYDIYGTLVDWETGLINGLQPLVARIPADSPHSIYRHSRSGAGRVKLAEKFHEVESQIQAGNPSMKYSQVLRESYLKLASEFGDDSSSSEAVVVEDEAQRFGAGVGSWPAFPDTVDACKRLSKYYKLIPVSNVDRDSFSETCAGPLKGVDFFRVYTAQDIGSYKPDLRNFEYLLKHVKEDTGGVEKEGILHVAQSLFHDHVPAKKMGLSSVWINRKGAGMGSGGGIEGVHQRGEVGYGWRFATLGEFADEVERQMAEEQR</sequence>
<dbReference type="Proteomes" id="UP001345827">
    <property type="component" value="Unassembled WGS sequence"/>
</dbReference>
<dbReference type="Gene3D" id="3.40.50.1000">
    <property type="entry name" value="HAD superfamily/HAD-like"/>
    <property type="match status" value="1"/>
</dbReference>
<dbReference type="Pfam" id="PF00702">
    <property type="entry name" value="Hydrolase"/>
    <property type="match status" value="1"/>
</dbReference>
<dbReference type="PANTHER" id="PTHR43316:SF9">
    <property type="entry name" value="ACID DEHALOGENASE, PUTATIVE (AFU_ORTHOLOGUE AFUA_6G14460)-RELATED"/>
    <property type="match status" value="1"/>
</dbReference>